<name>A0ABQ8S3S3_PERAM</name>
<sequence length="145" mass="15875">MKSEEPSSSSSSSSSSFSCAGLNDTCNMMLSANIPLKKLSDPILEFFFRNSLDTKTVQAIGEDDLASTTYENISSFTATLVIASMMTRTELARCRATGIAQSTKALACRFRVALGRGFDSRFGFSRDFPQPFLDSRLDDKSFSTE</sequence>
<evidence type="ECO:0000313" key="1">
    <source>
        <dbReference type="EMBL" id="KAJ4428536.1"/>
    </source>
</evidence>
<dbReference type="EMBL" id="JAJSOF020000037">
    <property type="protein sequence ID" value="KAJ4428536.1"/>
    <property type="molecule type" value="Genomic_DNA"/>
</dbReference>
<proteinExistence type="predicted"/>
<organism evidence="1 2">
    <name type="scientific">Periplaneta americana</name>
    <name type="common">American cockroach</name>
    <name type="synonym">Blatta americana</name>
    <dbReference type="NCBI Taxonomy" id="6978"/>
    <lineage>
        <taxon>Eukaryota</taxon>
        <taxon>Metazoa</taxon>
        <taxon>Ecdysozoa</taxon>
        <taxon>Arthropoda</taxon>
        <taxon>Hexapoda</taxon>
        <taxon>Insecta</taxon>
        <taxon>Pterygota</taxon>
        <taxon>Neoptera</taxon>
        <taxon>Polyneoptera</taxon>
        <taxon>Dictyoptera</taxon>
        <taxon>Blattodea</taxon>
        <taxon>Blattoidea</taxon>
        <taxon>Blattidae</taxon>
        <taxon>Blattinae</taxon>
        <taxon>Periplaneta</taxon>
    </lineage>
</organism>
<keyword evidence="2" id="KW-1185">Reference proteome</keyword>
<dbReference type="Proteomes" id="UP001148838">
    <property type="component" value="Unassembled WGS sequence"/>
</dbReference>
<protein>
    <submittedName>
        <fullName evidence="1">Uncharacterized protein</fullName>
    </submittedName>
</protein>
<dbReference type="PROSITE" id="PS51257">
    <property type="entry name" value="PROKAR_LIPOPROTEIN"/>
    <property type="match status" value="1"/>
</dbReference>
<comment type="caution">
    <text evidence="1">The sequence shown here is derived from an EMBL/GenBank/DDBJ whole genome shotgun (WGS) entry which is preliminary data.</text>
</comment>
<accession>A0ABQ8S3S3</accession>
<gene>
    <name evidence="1" type="ORF">ANN_24580</name>
</gene>
<reference evidence="1 2" key="1">
    <citation type="journal article" date="2022" name="Allergy">
        <title>Genome assembly and annotation of Periplaneta americana reveal a comprehensive cockroach allergen profile.</title>
        <authorList>
            <person name="Wang L."/>
            <person name="Xiong Q."/>
            <person name="Saelim N."/>
            <person name="Wang L."/>
            <person name="Nong W."/>
            <person name="Wan A.T."/>
            <person name="Shi M."/>
            <person name="Liu X."/>
            <person name="Cao Q."/>
            <person name="Hui J.H.L."/>
            <person name="Sookrung N."/>
            <person name="Leung T.F."/>
            <person name="Tungtrongchitr A."/>
            <person name="Tsui S.K.W."/>
        </authorList>
    </citation>
    <scope>NUCLEOTIDE SEQUENCE [LARGE SCALE GENOMIC DNA]</scope>
    <source>
        <strain evidence="1">PWHHKU_190912</strain>
    </source>
</reference>
<evidence type="ECO:0000313" key="2">
    <source>
        <dbReference type="Proteomes" id="UP001148838"/>
    </source>
</evidence>